<evidence type="ECO:0000313" key="2">
    <source>
        <dbReference type="Proteomes" id="UP001163321"/>
    </source>
</evidence>
<sequence>MISWASPALFAAAVTFAARLADAMIIDAGVCYNPWSHPTITWDVLAHDLAIIAQHFTSVRTYETKWGDFSVVDVAAAAGLRVAVGVQMNDPTKIDAEIEALCQGYQRNPSAVEAVYVGNENLQNKGFGQYSAEDIAGYIARVKQCVGNTPVGSSQRINEWLSAPGAWTLANACDLIGFTSYPWFTPGSIPSIAKLNAQYQQMVDKFGPSKLHVTETGYPHCGESAFGNIASIAGLTQYFWDFVYGFIPGKNKAYWFMMFDMTTTYTGALYEECFGLYSADGVPIIPLP</sequence>
<gene>
    <name evidence="1" type="ORF">PsorP6_015465</name>
</gene>
<organism evidence="1 2">
    <name type="scientific">Peronosclerospora sorghi</name>
    <dbReference type="NCBI Taxonomy" id="230839"/>
    <lineage>
        <taxon>Eukaryota</taxon>
        <taxon>Sar</taxon>
        <taxon>Stramenopiles</taxon>
        <taxon>Oomycota</taxon>
        <taxon>Peronosporomycetes</taxon>
        <taxon>Peronosporales</taxon>
        <taxon>Peronosporaceae</taxon>
        <taxon>Peronosclerospora</taxon>
    </lineage>
</organism>
<proteinExistence type="predicted"/>
<evidence type="ECO:0000313" key="1">
    <source>
        <dbReference type="EMBL" id="KAI9920150.1"/>
    </source>
</evidence>
<name>A0ACC0WQ37_9STRA</name>
<keyword evidence="2" id="KW-1185">Reference proteome</keyword>
<protein>
    <submittedName>
        <fullName evidence="1">Uncharacterized protein</fullName>
    </submittedName>
</protein>
<dbReference type="EMBL" id="CM047589">
    <property type="protein sequence ID" value="KAI9920150.1"/>
    <property type="molecule type" value="Genomic_DNA"/>
</dbReference>
<accession>A0ACC0WQ37</accession>
<comment type="caution">
    <text evidence="1">The sequence shown here is derived from an EMBL/GenBank/DDBJ whole genome shotgun (WGS) entry which is preliminary data.</text>
</comment>
<dbReference type="Proteomes" id="UP001163321">
    <property type="component" value="Chromosome 10"/>
</dbReference>
<reference evidence="1 2" key="1">
    <citation type="journal article" date="2022" name="bioRxiv">
        <title>The genome of the oomycete Peronosclerospora sorghi, a cosmopolitan pathogen of maize and sorghum, is inflated with dispersed pseudogenes.</title>
        <authorList>
            <person name="Fletcher K."/>
            <person name="Martin F."/>
            <person name="Isakeit T."/>
            <person name="Cavanaugh K."/>
            <person name="Magill C."/>
            <person name="Michelmore R."/>
        </authorList>
    </citation>
    <scope>NUCLEOTIDE SEQUENCE [LARGE SCALE GENOMIC DNA]</scope>
    <source>
        <strain evidence="1">P6</strain>
    </source>
</reference>